<reference evidence="1" key="2">
    <citation type="submission" date="2021-04" db="EMBL/GenBank/DDBJ databases">
        <authorList>
            <person name="Gilroy R."/>
        </authorList>
    </citation>
    <scope>NUCLEOTIDE SEQUENCE</scope>
    <source>
        <strain evidence="1">687</strain>
    </source>
</reference>
<reference evidence="1" key="1">
    <citation type="journal article" date="2021" name="PeerJ">
        <title>Extensive microbial diversity within the chicken gut microbiome revealed by metagenomics and culture.</title>
        <authorList>
            <person name="Gilroy R."/>
            <person name="Ravi A."/>
            <person name="Getino M."/>
            <person name="Pursley I."/>
            <person name="Horton D.L."/>
            <person name="Alikhan N.F."/>
            <person name="Baker D."/>
            <person name="Gharbi K."/>
            <person name="Hall N."/>
            <person name="Watson M."/>
            <person name="Adriaenssens E.M."/>
            <person name="Foster-Nyarko E."/>
            <person name="Jarju S."/>
            <person name="Secka A."/>
            <person name="Antonio M."/>
            <person name="Oren A."/>
            <person name="Chaudhuri R.R."/>
            <person name="La Ragione R."/>
            <person name="Hildebrand F."/>
            <person name="Pallen M.J."/>
        </authorList>
    </citation>
    <scope>NUCLEOTIDE SEQUENCE</scope>
    <source>
        <strain evidence="1">687</strain>
    </source>
</reference>
<evidence type="ECO:0000313" key="1">
    <source>
        <dbReference type="EMBL" id="MBU3826515.1"/>
    </source>
</evidence>
<dbReference type="EMBL" id="JAHLFG010000036">
    <property type="protein sequence ID" value="MBU3826515.1"/>
    <property type="molecule type" value="Genomic_DNA"/>
</dbReference>
<proteinExistence type="predicted"/>
<dbReference type="AlphaFoldDB" id="A0A9E2KNA5"/>
<dbReference type="SUPFAM" id="SSF117125">
    <property type="entry name" value="Putative glucosidase YicI, C-terminal domain"/>
    <property type="match status" value="1"/>
</dbReference>
<dbReference type="Proteomes" id="UP000824150">
    <property type="component" value="Unassembled WGS sequence"/>
</dbReference>
<gene>
    <name evidence="1" type="ORF">IAA31_03385</name>
</gene>
<sequence>MLLPLYVRENTLLAWGNNAKRPDYDYVHDSVFHLFELGDGKSAVATLVDTTGKVVGSLTATRHGQVIDFSKAGLEDLAPCVVLRNIKQATSVDATVSTGEVGVVINAAPATVSFSVTPEA</sequence>
<protein>
    <submittedName>
        <fullName evidence="1">Uncharacterized protein</fullName>
    </submittedName>
</protein>
<name>A0A9E2KNA5_9GAMM</name>
<comment type="caution">
    <text evidence="1">The sequence shown here is derived from an EMBL/GenBank/DDBJ whole genome shotgun (WGS) entry which is preliminary data.</text>
</comment>
<accession>A0A9E2KNA5</accession>
<dbReference type="Gene3D" id="2.60.40.1180">
    <property type="entry name" value="Golgi alpha-mannosidase II"/>
    <property type="match status" value="1"/>
</dbReference>
<evidence type="ECO:0000313" key="2">
    <source>
        <dbReference type="Proteomes" id="UP000824150"/>
    </source>
</evidence>
<organism evidence="1 2">
    <name type="scientific">Candidatus Anaerobiospirillum merdipullorum</name>
    <dbReference type="NCBI Taxonomy" id="2838450"/>
    <lineage>
        <taxon>Bacteria</taxon>
        <taxon>Pseudomonadati</taxon>
        <taxon>Pseudomonadota</taxon>
        <taxon>Gammaproteobacteria</taxon>
        <taxon>Aeromonadales</taxon>
        <taxon>Succinivibrionaceae</taxon>
        <taxon>Anaerobiospirillum</taxon>
    </lineage>
</organism>
<dbReference type="InterPro" id="IPR013780">
    <property type="entry name" value="Glyco_hydro_b"/>
</dbReference>